<sequence>QQLQDVVKRCIAAEPKYGELWAPTAKNVKNYKLKTKDILLLVVEQLDEKLVI</sequence>
<accession>A0A0L0FBX9</accession>
<gene>
    <name evidence="1" type="ORF">SARC_13441</name>
</gene>
<dbReference type="EMBL" id="KQ244889">
    <property type="protein sequence ID" value="KNC74001.1"/>
    <property type="molecule type" value="Genomic_DNA"/>
</dbReference>
<organism evidence="1 2">
    <name type="scientific">Sphaeroforma arctica JP610</name>
    <dbReference type="NCBI Taxonomy" id="667725"/>
    <lineage>
        <taxon>Eukaryota</taxon>
        <taxon>Ichthyosporea</taxon>
        <taxon>Ichthyophonida</taxon>
        <taxon>Sphaeroforma</taxon>
    </lineage>
</organism>
<dbReference type="AlphaFoldDB" id="A0A0L0FBX9"/>
<dbReference type="OrthoDB" id="440128at2759"/>
<dbReference type="GeneID" id="25913945"/>
<evidence type="ECO:0000313" key="1">
    <source>
        <dbReference type="EMBL" id="KNC74001.1"/>
    </source>
</evidence>
<evidence type="ECO:0000313" key="2">
    <source>
        <dbReference type="Proteomes" id="UP000054560"/>
    </source>
</evidence>
<feature type="non-terminal residue" evidence="1">
    <location>
        <position position="1"/>
    </location>
</feature>
<dbReference type="Proteomes" id="UP000054560">
    <property type="component" value="Unassembled WGS sequence"/>
</dbReference>
<protein>
    <submittedName>
        <fullName evidence="1">Uncharacterized protein</fullName>
    </submittedName>
</protein>
<proteinExistence type="predicted"/>
<reference evidence="1 2" key="1">
    <citation type="submission" date="2011-02" db="EMBL/GenBank/DDBJ databases">
        <title>The Genome Sequence of Sphaeroforma arctica JP610.</title>
        <authorList>
            <consortium name="The Broad Institute Genome Sequencing Platform"/>
            <person name="Russ C."/>
            <person name="Cuomo C."/>
            <person name="Young S.K."/>
            <person name="Zeng Q."/>
            <person name="Gargeya S."/>
            <person name="Alvarado L."/>
            <person name="Berlin A."/>
            <person name="Chapman S.B."/>
            <person name="Chen Z."/>
            <person name="Freedman E."/>
            <person name="Gellesch M."/>
            <person name="Goldberg J."/>
            <person name="Griggs A."/>
            <person name="Gujja S."/>
            <person name="Heilman E."/>
            <person name="Heiman D."/>
            <person name="Howarth C."/>
            <person name="Mehta T."/>
            <person name="Neiman D."/>
            <person name="Pearson M."/>
            <person name="Roberts A."/>
            <person name="Saif S."/>
            <person name="Shea T."/>
            <person name="Shenoy N."/>
            <person name="Sisk P."/>
            <person name="Stolte C."/>
            <person name="Sykes S."/>
            <person name="White J."/>
            <person name="Yandava C."/>
            <person name="Burger G."/>
            <person name="Gray M.W."/>
            <person name="Holland P.W.H."/>
            <person name="King N."/>
            <person name="Lang F.B.F."/>
            <person name="Roger A.J."/>
            <person name="Ruiz-Trillo I."/>
            <person name="Haas B."/>
            <person name="Nusbaum C."/>
            <person name="Birren B."/>
        </authorList>
    </citation>
    <scope>NUCLEOTIDE SEQUENCE [LARGE SCALE GENOMIC DNA]</scope>
    <source>
        <strain evidence="1 2">JP610</strain>
    </source>
</reference>
<dbReference type="RefSeq" id="XP_014147903.1">
    <property type="nucleotide sequence ID" value="XM_014292428.1"/>
</dbReference>
<dbReference type="STRING" id="667725.A0A0L0FBX9"/>
<keyword evidence="2" id="KW-1185">Reference proteome</keyword>
<name>A0A0L0FBX9_9EUKA</name>